<sequence length="65" mass="7035">MFLIGVVMSRALAGAACPGKRRARAQGNRFRFALTRLCFQRWRLAKAEAASIGAGHFPVSSGVDK</sequence>
<dbReference type="Proteomes" id="UP000216442">
    <property type="component" value="Unassembled WGS sequence"/>
</dbReference>
<gene>
    <name evidence="1" type="ORF">CIT26_29615</name>
</gene>
<evidence type="ECO:0000313" key="2">
    <source>
        <dbReference type="Proteomes" id="UP000216442"/>
    </source>
</evidence>
<dbReference type="EMBL" id="NPKJ01000071">
    <property type="protein sequence ID" value="PAQ05512.1"/>
    <property type="molecule type" value="Genomic_DNA"/>
</dbReference>
<protein>
    <submittedName>
        <fullName evidence="1">Uncharacterized protein</fullName>
    </submittedName>
</protein>
<organism evidence="1 2">
    <name type="scientific">Mesorhizobium temperatum</name>
    <dbReference type="NCBI Taxonomy" id="241416"/>
    <lineage>
        <taxon>Bacteria</taxon>
        <taxon>Pseudomonadati</taxon>
        <taxon>Pseudomonadota</taxon>
        <taxon>Alphaproteobacteria</taxon>
        <taxon>Hyphomicrobiales</taxon>
        <taxon>Phyllobacteriaceae</taxon>
        <taxon>Mesorhizobium</taxon>
    </lineage>
</organism>
<keyword evidence="2" id="KW-1185">Reference proteome</keyword>
<proteinExistence type="predicted"/>
<name>A0A271LBN6_9HYPH</name>
<evidence type="ECO:0000313" key="1">
    <source>
        <dbReference type="EMBL" id="PAQ05512.1"/>
    </source>
</evidence>
<reference evidence="1 2" key="1">
    <citation type="submission" date="2017-08" db="EMBL/GenBank/DDBJ databases">
        <title>Mesorhizobium wenxinae sp. nov., a novel rhizobial species isolated from root nodules of chickpea (Cicer arietinum L.).</title>
        <authorList>
            <person name="Zhang J."/>
        </authorList>
    </citation>
    <scope>NUCLEOTIDE SEQUENCE [LARGE SCALE GENOMIC DNA]</scope>
    <source>
        <strain evidence="1 2">SDW018</strain>
    </source>
</reference>
<comment type="caution">
    <text evidence="1">The sequence shown here is derived from an EMBL/GenBank/DDBJ whole genome shotgun (WGS) entry which is preliminary data.</text>
</comment>
<dbReference type="AlphaFoldDB" id="A0A271LBN6"/>
<accession>A0A271LBN6</accession>